<comment type="caution">
    <text evidence="3">The sequence shown here is derived from an EMBL/GenBank/DDBJ whole genome shotgun (WGS) entry which is preliminary data.</text>
</comment>
<sequence>MTTLTFGVKLCWKKNFPWARSSEICGYDVSAPNSGPLFRVPVTVVIPAKLSDSSYDMECKDISFKPGQIQRHFIEVPQGSTWAEVTVNSRSADVASKFVLHAVQLVKQKAYRSHEFYKFTSLPENGSVTEAFPVLGGKTIEFCIARWWASLSDVNIDYSISFHGVACGLTQLNISCSTSTMSAPQEPPTSRNESTPLPPESAVSMSQSVSDLRKVFLVQVLEQLPHLSATTRAPHTSHGSSSRTALLPKGKEGNCPSSQLLTGIQRVAPPSPQGLAPTDLVSKWSESPKVDPPVSRLSSQTVLSIPDAASLKYATDRQIEALTKSAFEASDASLHQFHLLLGGESRICLA</sequence>
<dbReference type="Gene3D" id="1.10.287.3160">
    <property type="match status" value="1"/>
</dbReference>
<dbReference type="InterPro" id="IPR048384">
    <property type="entry name" value="TPPII_GBD"/>
</dbReference>
<feature type="region of interest" description="Disordered" evidence="1">
    <location>
        <begin position="178"/>
        <end position="203"/>
    </location>
</feature>
<reference evidence="3" key="1">
    <citation type="submission" date="2023-07" db="EMBL/GenBank/DDBJ databases">
        <authorList>
            <person name="Stuckert A."/>
        </authorList>
    </citation>
    <scope>NUCLEOTIDE SEQUENCE</scope>
</reference>
<evidence type="ECO:0000256" key="1">
    <source>
        <dbReference type="SAM" id="MobiDB-lite"/>
    </source>
</evidence>
<dbReference type="Proteomes" id="UP001176940">
    <property type="component" value="Unassembled WGS sequence"/>
</dbReference>
<evidence type="ECO:0000259" key="2">
    <source>
        <dbReference type="Pfam" id="PF21316"/>
    </source>
</evidence>
<name>A0ABN9LZ36_9NEOB</name>
<gene>
    <name evidence="3" type="ORF">RIMI_LOCUS14810529</name>
</gene>
<organism evidence="3 4">
    <name type="scientific">Ranitomeya imitator</name>
    <name type="common">mimic poison frog</name>
    <dbReference type="NCBI Taxonomy" id="111125"/>
    <lineage>
        <taxon>Eukaryota</taxon>
        <taxon>Metazoa</taxon>
        <taxon>Chordata</taxon>
        <taxon>Craniata</taxon>
        <taxon>Vertebrata</taxon>
        <taxon>Euteleostomi</taxon>
        <taxon>Amphibia</taxon>
        <taxon>Batrachia</taxon>
        <taxon>Anura</taxon>
        <taxon>Neobatrachia</taxon>
        <taxon>Hyloidea</taxon>
        <taxon>Dendrobatidae</taxon>
        <taxon>Dendrobatinae</taxon>
        <taxon>Ranitomeya</taxon>
    </lineage>
</organism>
<evidence type="ECO:0000313" key="4">
    <source>
        <dbReference type="Proteomes" id="UP001176940"/>
    </source>
</evidence>
<feature type="region of interest" description="Disordered" evidence="1">
    <location>
        <begin position="229"/>
        <end position="252"/>
    </location>
</feature>
<evidence type="ECO:0000313" key="3">
    <source>
        <dbReference type="EMBL" id="CAJ0954699.1"/>
    </source>
</evidence>
<dbReference type="Gene3D" id="2.60.40.3170">
    <property type="match status" value="1"/>
</dbReference>
<feature type="domain" description="Tripeptidyl-peptidase II galactose-binding" evidence="2">
    <location>
        <begin position="64"/>
        <end position="151"/>
    </location>
</feature>
<feature type="compositionally biased region" description="Polar residues" evidence="1">
    <location>
        <begin position="178"/>
        <end position="195"/>
    </location>
</feature>
<dbReference type="Pfam" id="PF21316">
    <property type="entry name" value="TPPII_GBD"/>
    <property type="match status" value="1"/>
</dbReference>
<accession>A0ABN9LZ36</accession>
<keyword evidence="4" id="KW-1185">Reference proteome</keyword>
<proteinExistence type="predicted"/>
<feature type="compositionally biased region" description="Polar residues" evidence="1">
    <location>
        <begin position="229"/>
        <end position="244"/>
    </location>
</feature>
<protein>
    <recommendedName>
        <fullName evidence="2">Tripeptidyl-peptidase II galactose-binding domain-containing protein</fullName>
    </recommendedName>
</protein>
<dbReference type="InterPro" id="IPR046940">
    <property type="entry name" value="TPPII_Ig-like_sf"/>
</dbReference>
<dbReference type="EMBL" id="CAUEEQ010038822">
    <property type="protein sequence ID" value="CAJ0954699.1"/>
    <property type="molecule type" value="Genomic_DNA"/>
</dbReference>